<accession>W6MIS6</accession>
<gene>
    <name evidence="3" type="ORF">KUCA_T00002027001</name>
</gene>
<dbReference type="Proteomes" id="UP000019384">
    <property type="component" value="Unassembled WGS sequence"/>
</dbReference>
<evidence type="ECO:0000259" key="2">
    <source>
        <dbReference type="Pfam" id="PF02668"/>
    </source>
</evidence>
<reference evidence="3" key="1">
    <citation type="submission" date="2013-12" db="EMBL/GenBank/DDBJ databases">
        <authorList>
            <person name="Genoscope - CEA"/>
        </authorList>
    </citation>
    <scope>NUCLEOTIDE SEQUENCE</scope>
    <source>
        <strain evidence="3">CBS 1993</strain>
    </source>
</reference>
<dbReference type="GeneID" id="34519453"/>
<dbReference type="EMBL" id="HG793126">
    <property type="protein sequence ID" value="CDK26056.1"/>
    <property type="molecule type" value="Genomic_DNA"/>
</dbReference>
<name>W6MIS6_9ASCO</name>
<keyword evidence="4" id="KW-1185">Reference proteome</keyword>
<sequence>MPAVQDLSGTYDGIQVQLEEASAPGQMVIDGNVFPLVLVYKSSDVSRRDITEKFLSEVSSKGIFTTLLQNHGAVLLRGLGDSSGETFSRFVTAVEKSRGSFPFEQIGLAGKRHAWAENVFTANEGPPKTRFYQHNEYSRFTHFPSNIHFFCHKAAKRGGGGSPIVHSRRLFERVNETIPEFIKELSEKRLVNNQVYPSKTYATAAIKGNEFYWEGPDTFGQEILETDSIETKKAKAEKQVRRLTDDFAWQEDGSIVVRQHIPAFRENPVTHKPLFFNSFIGGYGTSKDHGALHPPHIGDNGGIYYPTTYDTGERIPLDYLETCLQISRELEFVQKWEDGDLVLLDNYQVSHGREPWTEGDERIVLVSMWDRPGPKPKEWKVEV</sequence>
<evidence type="ECO:0000313" key="4">
    <source>
        <dbReference type="Proteomes" id="UP000019384"/>
    </source>
</evidence>
<dbReference type="RefSeq" id="XP_022458065.1">
    <property type="nucleotide sequence ID" value="XM_022604267.1"/>
</dbReference>
<dbReference type="AlphaFoldDB" id="W6MIS6"/>
<evidence type="ECO:0000313" key="3">
    <source>
        <dbReference type="EMBL" id="CDK26056.1"/>
    </source>
</evidence>
<dbReference type="PANTHER" id="PTHR10696:SF21">
    <property type="entry name" value="TAUD_TFDA-LIKE DOMAIN-CONTAINING PROTEIN"/>
    <property type="match status" value="1"/>
</dbReference>
<dbReference type="PANTHER" id="PTHR10696">
    <property type="entry name" value="GAMMA-BUTYROBETAINE HYDROXYLASE-RELATED"/>
    <property type="match status" value="1"/>
</dbReference>
<dbReference type="STRING" id="1382522.W6MIS6"/>
<dbReference type="GO" id="GO:0016491">
    <property type="term" value="F:oxidoreductase activity"/>
    <property type="evidence" value="ECO:0007669"/>
    <property type="project" value="UniProtKB-KW"/>
</dbReference>
<dbReference type="InterPro" id="IPR050411">
    <property type="entry name" value="AlphaKG_dependent_hydroxylases"/>
</dbReference>
<dbReference type="OrthoDB" id="408743at2759"/>
<dbReference type="HOGENOM" id="CLU_044153_2_0_1"/>
<protein>
    <recommendedName>
        <fullName evidence="2">TauD/TfdA-like domain-containing protein</fullName>
    </recommendedName>
</protein>
<feature type="domain" description="TauD/TfdA-like" evidence="2">
    <location>
        <begin position="61"/>
        <end position="368"/>
    </location>
</feature>
<evidence type="ECO:0000256" key="1">
    <source>
        <dbReference type="ARBA" id="ARBA00023002"/>
    </source>
</evidence>
<dbReference type="InterPro" id="IPR003819">
    <property type="entry name" value="TauD/TfdA-like"/>
</dbReference>
<proteinExistence type="predicted"/>
<dbReference type="InterPro" id="IPR042098">
    <property type="entry name" value="TauD-like_sf"/>
</dbReference>
<dbReference type="SUPFAM" id="SSF51197">
    <property type="entry name" value="Clavaminate synthase-like"/>
    <property type="match status" value="1"/>
</dbReference>
<keyword evidence="1" id="KW-0560">Oxidoreductase</keyword>
<reference evidence="3" key="2">
    <citation type="submission" date="2014-02" db="EMBL/GenBank/DDBJ databases">
        <title>Complete DNA sequence of /Kuraishia capsulata/ illustrates novel genomic features among budding yeasts (/Saccharomycotina/).</title>
        <authorList>
            <person name="Morales L."/>
            <person name="Noel B."/>
            <person name="Porcel B."/>
            <person name="Marcet-Houben M."/>
            <person name="Hullo M-F."/>
            <person name="Sacerdot C."/>
            <person name="Tekaia F."/>
            <person name="Leh-Louis V."/>
            <person name="Despons L."/>
            <person name="Khanna V."/>
            <person name="Aury J-M."/>
            <person name="Barbe V."/>
            <person name="Couloux A."/>
            <person name="Labadie K."/>
            <person name="Pelletier E."/>
            <person name="Souciet J-L."/>
            <person name="Boekhout T."/>
            <person name="Gabaldon T."/>
            <person name="Wincker P."/>
            <person name="Dujon B."/>
        </authorList>
    </citation>
    <scope>NUCLEOTIDE SEQUENCE</scope>
    <source>
        <strain evidence="3">CBS 1993</strain>
    </source>
</reference>
<dbReference type="Pfam" id="PF02668">
    <property type="entry name" value="TauD"/>
    <property type="match status" value="1"/>
</dbReference>
<organism evidence="3 4">
    <name type="scientific">Kuraishia capsulata CBS 1993</name>
    <dbReference type="NCBI Taxonomy" id="1382522"/>
    <lineage>
        <taxon>Eukaryota</taxon>
        <taxon>Fungi</taxon>
        <taxon>Dikarya</taxon>
        <taxon>Ascomycota</taxon>
        <taxon>Saccharomycotina</taxon>
        <taxon>Pichiomycetes</taxon>
        <taxon>Pichiales</taxon>
        <taxon>Pichiaceae</taxon>
        <taxon>Kuraishia</taxon>
    </lineage>
</organism>
<dbReference type="Gene3D" id="3.60.130.10">
    <property type="entry name" value="Clavaminate synthase-like"/>
    <property type="match status" value="1"/>
</dbReference>